<dbReference type="Proteomes" id="UP000053923">
    <property type="component" value="Unassembled WGS sequence"/>
</dbReference>
<proteinExistence type="predicted"/>
<dbReference type="PROSITE" id="PS51664">
    <property type="entry name" value="YCAO"/>
    <property type="match status" value="1"/>
</dbReference>
<comment type="caution">
    <text evidence="2">The sequence shown here is derived from an EMBL/GenBank/DDBJ whole genome shotgun (WGS) entry which is preliminary data.</text>
</comment>
<evidence type="ECO:0000313" key="3">
    <source>
        <dbReference type="Proteomes" id="UP000053923"/>
    </source>
</evidence>
<feature type="domain" description="YcaO" evidence="1">
    <location>
        <begin position="62"/>
        <end position="417"/>
    </location>
</feature>
<evidence type="ECO:0000313" key="2">
    <source>
        <dbReference type="EMBL" id="KUL37850.1"/>
    </source>
</evidence>
<dbReference type="OrthoDB" id="2379922at2"/>
<dbReference type="EMBL" id="LLZG01000119">
    <property type="protein sequence ID" value="KUL37850.1"/>
    <property type="molecule type" value="Genomic_DNA"/>
</dbReference>
<dbReference type="RefSeq" id="WP_062703680.1">
    <property type="nucleotide sequence ID" value="NZ_LLZG01000119.1"/>
</dbReference>
<keyword evidence="3" id="KW-1185">Reference proteome</keyword>
<accession>A0A0X3UZC2</accession>
<dbReference type="Gene3D" id="3.30.1330.230">
    <property type="match status" value="1"/>
</dbReference>
<gene>
    <name evidence="2" type="ORF">ADL12_18000</name>
</gene>
<name>A0A0X3UZC2_9ACTN</name>
<evidence type="ECO:0000259" key="1">
    <source>
        <dbReference type="PROSITE" id="PS51664"/>
    </source>
</evidence>
<reference evidence="3" key="1">
    <citation type="submission" date="2015-10" db="EMBL/GenBank/DDBJ databases">
        <authorList>
            <person name="Ju K.-S."/>
            <person name="Doroghazi J.R."/>
            <person name="Metcalf W.W."/>
        </authorList>
    </citation>
    <scope>NUCLEOTIDE SEQUENCE [LARGE SCALE GENOMIC DNA]</scope>
    <source>
        <strain evidence="3">NRRL 3151</strain>
    </source>
</reference>
<protein>
    <recommendedName>
        <fullName evidence="1">YcaO domain-containing protein</fullName>
    </recommendedName>
</protein>
<dbReference type="Pfam" id="PF02624">
    <property type="entry name" value="YcaO"/>
    <property type="match status" value="1"/>
</dbReference>
<sequence>MDAYGSAVSGERSFSLEEAWQKAHDTLAEIGLTADFIKLDGDPGACRCELRRGTDQLGGIPGTGKGHGFMARVGSVYEAIEHQFLDGFLFDDKKLSLVPAHRVAAQPALSADGAVALLKDGDDTSLSCLEYEALHDASRIQVPLFLSSVWWTEGESELRRRRLGDNYNYGSVGRYASNNGSAIGANVTEATVHAINEVIERDALSLIALRGFLSPDPVLATIDPQTLPMDLQELLSYAEQVVGDRVYLIDMTTDNGVPVTLAYVAPGPDGAYWRGTGASLSTTYSVYRALTELLQIFQVAAREGTTIVPSTHLVRNYPKLVACAEFNLTEALSRAETVPFVRSDSLEGPEAHLKALMEALHARGLEVYRHVTHTFDSGVSVVQILIPGLERFMLTLKGQFVLPGLRGKSFMAGLASR</sequence>
<dbReference type="PANTHER" id="PTHR37809:SF1">
    <property type="entry name" value="RIBOSOMAL PROTEIN S12 METHYLTHIOTRANSFERASE ACCESSORY FACTOR YCAO"/>
    <property type="match status" value="1"/>
</dbReference>
<dbReference type="PANTHER" id="PTHR37809">
    <property type="entry name" value="RIBOSOMAL PROTEIN S12 METHYLTHIOTRANSFERASE ACCESSORY FACTOR YCAO"/>
    <property type="match status" value="1"/>
</dbReference>
<organism evidence="2 3">
    <name type="scientific">Streptomyces regalis</name>
    <dbReference type="NCBI Taxonomy" id="68262"/>
    <lineage>
        <taxon>Bacteria</taxon>
        <taxon>Bacillati</taxon>
        <taxon>Actinomycetota</taxon>
        <taxon>Actinomycetes</taxon>
        <taxon>Kitasatosporales</taxon>
        <taxon>Streptomycetaceae</taxon>
        <taxon>Streptomyces</taxon>
    </lineage>
</organism>
<dbReference type="AlphaFoldDB" id="A0A0X3UZC2"/>
<dbReference type="InterPro" id="IPR003776">
    <property type="entry name" value="YcaO-like_dom"/>
</dbReference>